<proteinExistence type="predicted"/>
<sequence>MTLHLHLMLWIVNSLTPQEIRDRIMDPNSDFQQKMVEYLEGTHQAEFVSSTMANVEEDIKTSQESKDYQDPTLTLPLPPPSVKHEADCAGCTTCSSDSNWWAQFRQAVNDILYKSNRHQCSAGAGWSRKQVNCSRPCTILDPNSGALPMKQGEARLNSFTPALTYILQCNSDVTSLLSGTAIKAITAYVTDYITKTPLKTQNSSRRMAQTGESEPISLLQKLERLWPPHIQTVLLAQLQL</sequence>
<keyword evidence="3" id="KW-1185">Reference proteome</keyword>
<gene>
    <name evidence="2" type="ORF">C8Q71DRAFT_798818</name>
</gene>
<accession>A0ABQ8K4D6</accession>
<name>A0ABQ8K4D6_9APHY</name>
<dbReference type="GeneID" id="72006578"/>
<reference evidence="2 3" key="1">
    <citation type="journal article" date="2021" name="Environ. Microbiol.">
        <title>Gene family expansions and transcriptome signatures uncover fungal adaptations to wood decay.</title>
        <authorList>
            <person name="Hage H."/>
            <person name="Miyauchi S."/>
            <person name="Viragh M."/>
            <person name="Drula E."/>
            <person name="Min B."/>
            <person name="Chaduli D."/>
            <person name="Navarro D."/>
            <person name="Favel A."/>
            <person name="Norest M."/>
            <person name="Lesage-Meessen L."/>
            <person name="Balint B."/>
            <person name="Merenyi Z."/>
            <person name="de Eugenio L."/>
            <person name="Morin E."/>
            <person name="Martinez A.T."/>
            <person name="Baldrian P."/>
            <person name="Stursova M."/>
            <person name="Martinez M.J."/>
            <person name="Novotny C."/>
            <person name="Magnuson J.K."/>
            <person name="Spatafora J.W."/>
            <person name="Maurice S."/>
            <person name="Pangilinan J."/>
            <person name="Andreopoulos W."/>
            <person name="LaButti K."/>
            <person name="Hundley H."/>
            <person name="Na H."/>
            <person name="Kuo A."/>
            <person name="Barry K."/>
            <person name="Lipzen A."/>
            <person name="Henrissat B."/>
            <person name="Riley R."/>
            <person name="Ahrendt S."/>
            <person name="Nagy L.G."/>
            <person name="Grigoriev I.V."/>
            <person name="Martin F."/>
            <person name="Rosso M.N."/>
        </authorList>
    </citation>
    <scope>NUCLEOTIDE SEQUENCE [LARGE SCALE GENOMIC DNA]</scope>
    <source>
        <strain evidence="2 3">CIRM-BRFM 1785</strain>
    </source>
</reference>
<protein>
    <submittedName>
        <fullName evidence="2">Uncharacterized protein</fullName>
    </submittedName>
</protein>
<organism evidence="2 3">
    <name type="scientific">Rhodofomes roseus</name>
    <dbReference type="NCBI Taxonomy" id="34475"/>
    <lineage>
        <taxon>Eukaryota</taxon>
        <taxon>Fungi</taxon>
        <taxon>Dikarya</taxon>
        <taxon>Basidiomycota</taxon>
        <taxon>Agaricomycotina</taxon>
        <taxon>Agaricomycetes</taxon>
        <taxon>Polyporales</taxon>
        <taxon>Rhodofomes</taxon>
    </lineage>
</organism>
<dbReference type="Proteomes" id="UP000814176">
    <property type="component" value="Unassembled WGS sequence"/>
</dbReference>
<evidence type="ECO:0000256" key="1">
    <source>
        <dbReference type="SAM" id="SignalP"/>
    </source>
</evidence>
<feature type="chain" id="PRO_5046064687" evidence="1">
    <location>
        <begin position="18"/>
        <end position="240"/>
    </location>
</feature>
<dbReference type="RefSeq" id="XP_047774827.1">
    <property type="nucleotide sequence ID" value="XM_047925846.1"/>
</dbReference>
<keyword evidence="1" id="KW-0732">Signal</keyword>
<evidence type="ECO:0000313" key="2">
    <source>
        <dbReference type="EMBL" id="KAH9831730.1"/>
    </source>
</evidence>
<evidence type="ECO:0000313" key="3">
    <source>
        <dbReference type="Proteomes" id="UP000814176"/>
    </source>
</evidence>
<dbReference type="EMBL" id="JADCUA010000024">
    <property type="protein sequence ID" value="KAH9831730.1"/>
    <property type="molecule type" value="Genomic_DNA"/>
</dbReference>
<feature type="signal peptide" evidence="1">
    <location>
        <begin position="1"/>
        <end position="17"/>
    </location>
</feature>
<comment type="caution">
    <text evidence="2">The sequence shown here is derived from an EMBL/GenBank/DDBJ whole genome shotgun (WGS) entry which is preliminary data.</text>
</comment>